<sequence>MAGRKLKPHQTGEGRLTISLSTFPDTTSIPSTIQEYRAPHRDISSGERHTRSHSVRPYFSLFQGSVTLRNPRSRAPSWQGLPKASAGQLLPPYLRFIASARVFGLWASETPVFSVFAL</sequence>
<protein>
    <submittedName>
        <fullName evidence="1">Uncharacterized protein</fullName>
    </submittedName>
</protein>
<name>A0A9W9NKR8_PENCI</name>
<organism evidence="1 2">
    <name type="scientific">Penicillium citrinum</name>
    <dbReference type="NCBI Taxonomy" id="5077"/>
    <lineage>
        <taxon>Eukaryota</taxon>
        <taxon>Fungi</taxon>
        <taxon>Dikarya</taxon>
        <taxon>Ascomycota</taxon>
        <taxon>Pezizomycotina</taxon>
        <taxon>Eurotiomycetes</taxon>
        <taxon>Eurotiomycetidae</taxon>
        <taxon>Eurotiales</taxon>
        <taxon>Aspergillaceae</taxon>
        <taxon>Penicillium</taxon>
    </lineage>
</organism>
<dbReference type="EMBL" id="JAPQKT010000009">
    <property type="protein sequence ID" value="KAJ5221819.1"/>
    <property type="molecule type" value="Genomic_DNA"/>
</dbReference>
<evidence type="ECO:0000313" key="1">
    <source>
        <dbReference type="EMBL" id="KAJ5221819.1"/>
    </source>
</evidence>
<dbReference type="GeneID" id="81388778"/>
<dbReference type="AlphaFoldDB" id="A0A9W9NKR8"/>
<proteinExistence type="predicted"/>
<keyword evidence="2" id="KW-1185">Reference proteome</keyword>
<dbReference type="Proteomes" id="UP001147733">
    <property type="component" value="Unassembled WGS sequence"/>
</dbReference>
<comment type="caution">
    <text evidence="1">The sequence shown here is derived from an EMBL/GenBank/DDBJ whole genome shotgun (WGS) entry which is preliminary data.</text>
</comment>
<accession>A0A9W9NKR8</accession>
<evidence type="ECO:0000313" key="2">
    <source>
        <dbReference type="Proteomes" id="UP001147733"/>
    </source>
</evidence>
<reference evidence="1" key="2">
    <citation type="journal article" date="2023" name="IMA Fungus">
        <title>Comparative genomic study of the Penicillium genus elucidates a diverse pangenome and 15 lateral gene transfer events.</title>
        <authorList>
            <person name="Petersen C."/>
            <person name="Sorensen T."/>
            <person name="Nielsen M.R."/>
            <person name="Sondergaard T.E."/>
            <person name="Sorensen J.L."/>
            <person name="Fitzpatrick D.A."/>
            <person name="Frisvad J.C."/>
            <person name="Nielsen K.L."/>
        </authorList>
    </citation>
    <scope>NUCLEOTIDE SEQUENCE</scope>
    <source>
        <strain evidence="1">IBT 23319</strain>
    </source>
</reference>
<gene>
    <name evidence="1" type="ORF">N7469_010706</name>
</gene>
<reference evidence="1" key="1">
    <citation type="submission" date="2022-11" db="EMBL/GenBank/DDBJ databases">
        <authorList>
            <person name="Petersen C."/>
        </authorList>
    </citation>
    <scope>NUCLEOTIDE SEQUENCE</scope>
    <source>
        <strain evidence="1">IBT 23319</strain>
    </source>
</reference>
<dbReference type="RefSeq" id="XP_056496742.1">
    <property type="nucleotide sequence ID" value="XM_056649611.1"/>
</dbReference>